<gene>
    <name evidence="1" type="ORF">E6Q11_06945</name>
</gene>
<dbReference type="CDD" id="cd00081">
    <property type="entry name" value="Hint"/>
    <property type="match status" value="1"/>
</dbReference>
<reference evidence="1 2" key="1">
    <citation type="submission" date="2018-09" db="EMBL/GenBank/DDBJ databases">
        <title>Metagenome Assembled Genomes from an Advanced Water Purification Facility.</title>
        <authorList>
            <person name="Stamps B.W."/>
            <person name="Spear J.R."/>
        </authorList>
    </citation>
    <scope>NUCLEOTIDE SEQUENCE [LARGE SCALE GENOMIC DNA]</scope>
    <source>
        <strain evidence="1">Bin_63_2</strain>
    </source>
</reference>
<comment type="caution">
    <text evidence="1">The sequence shown here is derived from an EMBL/GenBank/DDBJ whole genome shotgun (WGS) entry which is preliminary data.</text>
</comment>
<dbReference type="EMBL" id="SSDS01000113">
    <property type="protein sequence ID" value="TXG75737.1"/>
    <property type="molecule type" value="Genomic_DNA"/>
</dbReference>
<dbReference type="AlphaFoldDB" id="A0A5C7J2K8"/>
<dbReference type="InterPro" id="IPR036844">
    <property type="entry name" value="Hint_dom_sf"/>
</dbReference>
<sequence>MGYKHNTRYAVWDGSQWAKFSGISQRSTDTLVTIETNSSSVTCTPDHPFILSDGSTKKAADLRPMEHIGDYIESITPSKNTTSVFELCGTQNGRYIINGNIRSHNCDELAFVKDSVAEEFWASISPTLSTGGSCMIASTPNGDSNLFAQLWRGAKLGTNGFFPIEVKLDEIPDRGEDFRQAEIGRIGMLKFRQEYLCEFLGSSTGFFDLDVDNTVKSTVDGREMCETVNEVTIFKPVALNRVYVVGVDVASGNGGDFTSVEVFEFPLMDQVLEWRSNEANPASGYLKLKKILNYLASGGYPDPPTLNDVYFSVENNGIGESILTAYELDEERPDAVLLSKATAKRTGMHTTDRTKIEYGIIMQNMIKNGRLIVRSHILHEEIRNFETGPRGVPNAKKGGTDDCIMATMIAVRVTYLLAEEDATTFAAVHNVSDRDFLFKPTKDTTDDDDDNFTSMWFFG</sequence>
<name>A0A5C7J2K8_9BACT</name>
<proteinExistence type="predicted"/>
<dbReference type="Gene3D" id="3.30.420.240">
    <property type="match status" value="1"/>
</dbReference>
<evidence type="ECO:0000313" key="1">
    <source>
        <dbReference type="EMBL" id="TXG75737.1"/>
    </source>
</evidence>
<dbReference type="InterPro" id="IPR027417">
    <property type="entry name" value="P-loop_NTPase"/>
</dbReference>
<evidence type="ECO:0008006" key="3">
    <source>
        <dbReference type="Google" id="ProtNLM"/>
    </source>
</evidence>
<dbReference type="Proteomes" id="UP000321026">
    <property type="component" value="Unassembled WGS sequence"/>
</dbReference>
<dbReference type="SUPFAM" id="SSF51294">
    <property type="entry name" value="Hedgehog/intein (Hint) domain"/>
    <property type="match status" value="1"/>
</dbReference>
<organism evidence="1 2">
    <name type="scientific">Candidatus Dojkabacteria bacterium</name>
    <dbReference type="NCBI Taxonomy" id="2099670"/>
    <lineage>
        <taxon>Bacteria</taxon>
        <taxon>Candidatus Dojkabacteria</taxon>
    </lineage>
</organism>
<protein>
    <recommendedName>
        <fullName evidence="3">Intein C-terminal splicing domain-containing protein</fullName>
    </recommendedName>
</protein>
<accession>A0A5C7J2K8</accession>
<evidence type="ECO:0000313" key="2">
    <source>
        <dbReference type="Proteomes" id="UP000321026"/>
    </source>
</evidence>
<dbReference type="Gene3D" id="3.40.50.300">
    <property type="entry name" value="P-loop containing nucleotide triphosphate hydrolases"/>
    <property type="match status" value="1"/>
</dbReference>